<reference evidence="1" key="1">
    <citation type="journal article" date="2018" name="Genome Biol. Evol.">
        <title>Genomics and development of Lentinus tigrinus, a white-rot wood-decaying mushroom with dimorphic fruiting bodies.</title>
        <authorList>
            <person name="Wu B."/>
            <person name="Xu Z."/>
            <person name="Knudson A."/>
            <person name="Carlson A."/>
            <person name="Chen N."/>
            <person name="Kovaka S."/>
            <person name="LaButti K."/>
            <person name="Lipzen A."/>
            <person name="Pennachio C."/>
            <person name="Riley R."/>
            <person name="Schakwitz W."/>
            <person name="Umezawa K."/>
            <person name="Ohm R.A."/>
            <person name="Grigoriev I.V."/>
            <person name="Nagy L.G."/>
            <person name="Gibbons J."/>
            <person name="Hibbett D."/>
        </authorList>
    </citation>
    <scope>NUCLEOTIDE SEQUENCE [LARGE SCALE GENOMIC DNA]</scope>
    <source>
        <strain evidence="1">ALCF2SS1-6</strain>
    </source>
</reference>
<sequence length="432" mass="47835">MAPILPLHNRTFSLDISSLAGFLGAEAVLAVMMLPHLHSQRKWWGWYNCPGSYQIAKRYGELARFRFWSALYGSAHFPPELALELSSSSGSKYTAARSSIAIPASTPLVAMLLEECKGLETIVVDGRQTAPVDVTIADLRRKPSSLECPRVPSTYSRWIAVCPIAATLSASIACAIYRDAVCAAMILVGALCHGLACLVMGNARLVYRHDVVSEHAPTLAHGWLESHNSRSIVILRGSDRAVTPVLRGRLSLQFESSQQHCLVTCCSILLGVQFLLQLLFVPQGTRFGQIMFVGSLFASWLYHQHILAHSKADVLQRIMVEDILGSPALRKLRFGSRTTAAVFVLLVLRPEIRNMRACLVSMLPSDTLVWQLWQDAVMSCLEVEKPLCFEDYGTEWRRMRGLSSKDDNALLDTLFGDANTAYIAFTEHLAKT</sequence>
<dbReference type="Proteomes" id="UP000313359">
    <property type="component" value="Unassembled WGS sequence"/>
</dbReference>
<protein>
    <submittedName>
        <fullName evidence="1">Uncharacterized protein</fullName>
    </submittedName>
</protein>
<dbReference type="AlphaFoldDB" id="A0A5C2SRM5"/>
<gene>
    <name evidence="1" type="ORF">L227DRAFT_492994</name>
</gene>
<keyword evidence="2" id="KW-1185">Reference proteome</keyword>
<organism evidence="1 2">
    <name type="scientific">Lentinus tigrinus ALCF2SS1-6</name>
    <dbReference type="NCBI Taxonomy" id="1328759"/>
    <lineage>
        <taxon>Eukaryota</taxon>
        <taxon>Fungi</taxon>
        <taxon>Dikarya</taxon>
        <taxon>Basidiomycota</taxon>
        <taxon>Agaricomycotina</taxon>
        <taxon>Agaricomycetes</taxon>
        <taxon>Polyporales</taxon>
        <taxon>Polyporaceae</taxon>
        <taxon>Lentinus</taxon>
    </lineage>
</organism>
<accession>A0A5C2SRM5</accession>
<name>A0A5C2SRM5_9APHY</name>
<evidence type="ECO:0000313" key="2">
    <source>
        <dbReference type="Proteomes" id="UP000313359"/>
    </source>
</evidence>
<proteinExistence type="predicted"/>
<dbReference type="STRING" id="1328759.A0A5C2SRM5"/>
<dbReference type="EMBL" id="ML122251">
    <property type="protein sequence ID" value="RPD65797.1"/>
    <property type="molecule type" value="Genomic_DNA"/>
</dbReference>
<dbReference type="OrthoDB" id="2749333at2759"/>
<evidence type="ECO:0000313" key="1">
    <source>
        <dbReference type="EMBL" id="RPD65797.1"/>
    </source>
</evidence>